<keyword evidence="3 5" id="KW-0378">Hydrolase</keyword>
<dbReference type="EMBL" id="AP019860">
    <property type="protein sequence ID" value="BBM86570.1"/>
    <property type="molecule type" value="Genomic_DNA"/>
</dbReference>
<dbReference type="InterPro" id="IPR036852">
    <property type="entry name" value="Peptidase_S8/S53_dom_sf"/>
</dbReference>
<dbReference type="KEGG" id="uam:UABAM_04956"/>
<keyword evidence="9" id="KW-1185">Reference proteome</keyword>
<evidence type="ECO:0000256" key="4">
    <source>
        <dbReference type="ARBA" id="ARBA00022825"/>
    </source>
</evidence>
<dbReference type="AlphaFoldDB" id="A0A5S9ISY7"/>
<dbReference type="Pfam" id="PF00082">
    <property type="entry name" value="Peptidase_S8"/>
    <property type="match status" value="1"/>
</dbReference>
<dbReference type="Gene3D" id="3.40.50.200">
    <property type="entry name" value="Peptidase S8/S53 domain"/>
    <property type="match status" value="1"/>
</dbReference>
<evidence type="ECO:0000256" key="3">
    <source>
        <dbReference type="ARBA" id="ARBA00022801"/>
    </source>
</evidence>
<name>A0A5S9ISY7_UABAM</name>
<dbReference type="Proteomes" id="UP000326354">
    <property type="component" value="Chromosome"/>
</dbReference>
<feature type="domain" description="Peptidase S8/S53" evidence="7">
    <location>
        <begin position="541"/>
        <end position="811"/>
    </location>
</feature>
<feature type="active site" description="Charge relay system" evidence="5">
    <location>
        <position position="587"/>
    </location>
</feature>
<dbReference type="GO" id="GO:0006508">
    <property type="term" value="P:proteolysis"/>
    <property type="evidence" value="ECO:0007669"/>
    <property type="project" value="UniProtKB-KW"/>
</dbReference>
<dbReference type="OrthoDB" id="9790784at2"/>
<feature type="active site" description="Charge relay system" evidence="5">
    <location>
        <position position="782"/>
    </location>
</feature>
<feature type="active site" description="Charge relay system" evidence="5">
    <location>
        <position position="545"/>
    </location>
</feature>
<protein>
    <submittedName>
        <fullName evidence="8">Subtilisin E</fullName>
    </submittedName>
</protein>
<dbReference type="CDD" id="cd00306">
    <property type="entry name" value="Peptidases_S8_S53"/>
    <property type="match status" value="1"/>
</dbReference>
<evidence type="ECO:0000256" key="6">
    <source>
        <dbReference type="SAM" id="Phobius"/>
    </source>
</evidence>
<dbReference type="InterPro" id="IPR000209">
    <property type="entry name" value="Peptidase_S8/S53_dom"/>
</dbReference>
<keyword evidence="6" id="KW-0472">Membrane</keyword>
<dbReference type="SUPFAM" id="SSF52743">
    <property type="entry name" value="Subtilisin-like"/>
    <property type="match status" value="1"/>
</dbReference>
<feature type="transmembrane region" description="Helical" evidence="6">
    <location>
        <begin position="21"/>
        <end position="44"/>
    </location>
</feature>
<organism evidence="8 9">
    <name type="scientific">Uabimicrobium amorphum</name>
    <dbReference type="NCBI Taxonomy" id="2596890"/>
    <lineage>
        <taxon>Bacteria</taxon>
        <taxon>Pseudomonadati</taxon>
        <taxon>Planctomycetota</taxon>
        <taxon>Candidatus Uabimicrobiia</taxon>
        <taxon>Candidatus Uabimicrobiales</taxon>
        <taxon>Candidatus Uabimicrobiaceae</taxon>
        <taxon>Candidatus Uabimicrobium</taxon>
    </lineage>
</organism>
<reference evidence="8 9" key="1">
    <citation type="submission" date="2019-08" db="EMBL/GenBank/DDBJ databases">
        <title>Complete genome sequence of Candidatus Uab amorphum.</title>
        <authorList>
            <person name="Shiratori T."/>
            <person name="Suzuki S."/>
            <person name="Kakizawa Y."/>
            <person name="Ishida K."/>
        </authorList>
    </citation>
    <scope>NUCLEOTIDE SEQUENCE [LARGE SCALE GENOMIC DNA]</scope>
    <source>
        <strain evidence="8 9">SRT547</strain>
    </source>
</reference>
<keyword evidence="4 5" id="KW-0720">Serine protease</keyword>
<evidence type="ECO:0000259" key="7">
    <source>
        <dbReference type="Pfam" id="PF00082"/>
    </source>
</evidence>
<sequence>MSQKHKLQEISNKDKLSNHQIFMLLSGSFLITVAVILIIGYIFIHRVPKKNFIILSSDTKFELINFEKLPQLIVNVKARNNKLNEYIFKHLSYKTKRLVNNEEVINKLILFANFDQNKKKKILLDLNSNKKETPEFLDKQVKNLLLRFIDDLNSIITRKDVYKKERFSRIPEEILEQRQNAKNRSDIIWFNKAIIEKEFDETSKQQLLVVGDKILKLKWGNSLNLKFTRLKSLSKTDIENIDKETKGRSQQILKSYQNKLLIVNPIETENESLVLASETILGTDYTEELPYSEINEKDHLYFSGRFIVQANDKTTKQQIIDAIAKYNFQIAEDEVYQYPLFQQKKVYCIQHKSTNVEEAFSNYPELKESLKPLTLPPHCEPESSLITFAEEAGVNVFNNSVTMPESKIDEKLKVSDSYSSLQWYLGEDLFGLDKLMQKTQSFFPKILFSIPESFEVKYLLSQSYQNTNERGERTYLIEPRLLEIINKALKEKFPNRPSLSVTTTVGQEFDTRWCINDDKNHEYYNIIIKDKLLQFYEPLRIAIIDKAIDWDHFDLKKCRPKVAYRYNFFSNEPENDRQCYPAPNEIHGTQVAGIICADRSRFGIYGLTDYVKIFSLKCQSKSETKGKRSEVQDPRGLIRCFQKAIDKRVKIINMSFSIPSLTASEETIIKEALDEGIIVVGAAGNRTEKAPNRTNDIQKLAEKCPIIIVGATDVNKQIIRRDSTIVPNVGEKYWWENIEHAITIRAPGTFIITTDPQTNVGSAPPEVAVKDQNFFSYMSQSSSATPIITAVVSWLLRKKSDMTPAQVKNILTLGGTTAFLQAEKSYDNIEMYLK</sequence>
<dbReference type="InterPro" id="IPR050131">
    <property type="entry name" value="Peptidase_S8_subtilisin-like"/>
</dbReference>
<evidence type="ECO:0000313" key="8">
    <source>
        <dbReference type="EMBL" id="BBM86570.1"/>
    </source>
</evidence>
<dbReference type="PANTHER" id="PTHR43806:SF11">
    <property type="entry name" value="CEREVISIN-RELATED"/>
    <property type="match status" value="1"/>
</dbReference>
<keyword evidence="6" id="KW-0812">Transmembrane</keyword>
<evidence type="ECO:0000313" key="9">
    <source>
        <dbReference type="Proteomes" id="UP000326354"/>
    </source>
</evidence>
<comment type="similarity">
    <text evidence="1 5">Belongs to the peptidase S8 family.</text>
</comment>
<dbReference type="PROSITE" id="PS00137">
    <property type="entry name" value="SUBTILASE_HIS"/>
    <property type="match status" value="1"/>
</dbReference>
<evidence type="ECO:0000256" key="5">
    <source>
        <dbReference type="PROSITE-ProRule" id="PRU01240"/>
    </source>
</evidence>
<dbReference type="GO" id="GO:0004252">
    <property type="term" value="F:serine-type endopeptidase activity"/>
    <property type="evidence" value="ECO:0007669"/>
    <property type="project" value="UniProtKB-UniRule"/>
</dbReference>
<dbReference type="InterPro" id="IPR022398">
    <property type="entry name" value="Peptidase_S8_His-AS"/>
</dbReference>
<accession>A0A5S9ISY7</accession>
<evidence type="ECO:0000256" key="2">
    <source>
        <dbReference type="ARBA" id="ARBA00022670"/>
    </source>
</evidence>
<dbReference type="PANTHER" id="PTHR43806">
    <property type="entry name" value="PEPTIDASE S8"/>
    <property type="match status" value="1"/>
</dbReference>
<dbReference type="PROSITE" id="PS51892">
    <property type="entry name" value="SUBTILASE"/>
    <property type="match status" value="1"/>
</dbReference>
<keyword evidence="2 5" id="KW-0645">Protease</keyword>
<proteinExistence type="inferred from homology"/>
<gene>
    <name evidence="8" type="ORF">UABAM_04956</name>
</gene>
<dbReference type="RefSeq" id="WP_151970619.1">
    <property type="nucleotide sequence ID" value="NZ_AP019860.1"/>
</dbReference>
<evidence type="ECO:0000256" key="1">
    <source>
        <dbReference type="ARBA" id="ARBA00011073"/>
    </source>
</evidence>
<keyword evidence="6" id="KW-1133">Transmembrane helix</keyword>